<dbReference type="Pfam" id="PF06761">
    <property type="entry name" value="IcmF-related"/>
    <property type="match status" value="1"/>
</dbReference>
<dbReference type="InterPro" id="IPR009612">
    <property type="entry name" value="IcmF-rel"/>
</dbReference>
<dbReference type="InterPro" id="IPR053156">
    <property type="entry name" value="T6SS_TssM-like"/>
</dbReference>
<evidence type="ECO:0000313" key="5">
    <source>
        <dbReference type="EMBL" id="KAA1275256.1"/>
    </source>
</evidence>
<feature type="domain" description="Type VI secretion system IcmF C-terminal" evidence="2">
    <location>
        <begin position="999"/>
        <end position="1105"/>
    </location>
</feature>
<dbReference type="PANTHER" id="PTHR36153:SF1">
    <property type="entry name" value="TYPE VI SECRETION SYSTEM COMPONENT TSSM1"/>
    <property type="match status" value="1"/>
</dbReference>
<gene>
    <name evidence="5" type="ORF">DXF85_22170</name>
</gene>
<sequence length="1138" mass="127175">MKKSTLLLLFGRLCILVVVGLICYVVLFYYGEYLGVRTQSTRIIVVTTVLIALCYIFKLWQLNALKSVLISYVPLLKYKSIVYSFLPWKSADKTNVGNNITTTLDSNIFINFHSTLKDNYGHRWRAKTRILLVMGDASQVDLLVPKLATQRWVEGDGVVLIWGGSFTEPPDVSLCEAIRKLHRRPLDGIIWVTPTFQHQQALAQSAPVVSLTAEQIDNAARHLQTVFTTLRWRVPLYLWSLHGAQFVLDDVTLHSATCLFPAGCTTALCRSQLTSLAMQMAEQGTQQVTCNIRDNFLLKMANLLMPGAEAISESLSTFFSPHRPLPLAAVILSQYAENTSSRVAHAWMRDERWRALLDSLPALPAELRAQRTGRSGMRVLAVGTAGLMLLWGAGMVVSFLANRNLIGESLDQARLAGGADEPLTERLTALSSLQQTPGQLRWRQQNGVPWYYRFGLSQNDALLDALWPRYTRIAIPLLRDEADQHLTQELTTLTRLAPDSPQFAARAKIAYNQLKMYLMLSRPEQMEASFFSQALMQDWPDRAGISRASWQGVGPGLWQFWGEHLQAHPEWKIAADKNLISQVRTLLIRQMGIRNGEAALYQKIIEQVTPHYTDLRLEDMTGDTRAEHVFYTQSSVAGVYTRKAWEEEVLPAIEKIVNNRREEMDQVLGDDTHSASDPLSPLALKAHLSERYFTDFADNWLDFLNSIRWKRTQTLSDAIDQLTLIADIRQSPLVALMNTLAVQGRTGLTGEALSDSLVKSAKDLFNTKEKQTIDQHAREEGPMASTFSPILALMDEQSAGQDISHLSLQTYLTRVTQVRLKLQQITNAADPQGMSQALAQTVFQGKTIDLTTTRDYGNLVAASLGQAWSGFGQTMFVQPLEQSWQQVLQPTASGLNAQWKALIVNDWNSAFGGRYPFRDVGSEASLPLLAQYLRSDNGRIPHFLESHLSGVLHKQGSHWVADTVNAQGLVFNPAFLEAIDQLSQIADVAFIRGEAGMRFELRPGTARDVMQTDLVLDGQKLTYVNQMPAWKNLVWPADTPASGATLSWVSTNTGTRIYSDNPGTWGWIRLLEKAEITDNAGVSSGFNLRWTAQDGLPLNYTLRTEAGEGPLALLKLRDFELPEAIFVVSGKISSEEEE</sequence>
<dbReference type="InterPro" id="IPR010623">
    <property type="entry name" value="IcmF_C"/>
</dbReference>
<proteinExistence type="predicted"/>
<feature type="transmembrane region" description="Helical" evidence="1">
    <location>
        <begin position="7"/>
        <end position="30"/>
    </location>
</feature>
<dbReference type="Proteomes" id="UP000468420">
    <property type="component" value="Unassembled WGS sequence"/>
</dbReference>
<dbReference type="RefSeq" id="WP_149692396.1">
    <property type="nucleotide sequence ID" value="NZ_QRDC01000023.1"/>
</dbReference>
<feature type="transmembrane region" description="Helical" evidence="1">
    <location>
        <begin position="379"/>
        <end position="401"/>
    </location>
</feature>
<dbReference type="Pfam" id="PF21070">
    <property type="entry name" value="IcmF_helical"/>
    <property type="match status" value="1"/>
</dbReference>
<dbReference type="AlphaFoldDB" id="A0A6N6JY84"/>
<dbReference type="EMBL" id="QRDC01000023">
    <property type="protein sequence ID" value="KAA1275256.1"/>
    <property type="molecule type" value="Genomic_DNA"/>
</dbReference>
<keyword evidence="1" id="KW-0472">Membrane</keyword>
<evidence type="ECO:0000256" key="1">
    <source>
        <dbReference type="SAM" id="Phobius"/>
    </source>
</evidence>
<organism evidence="5 6">
    <name type="scientific">Citrobacter pasteurii</name>
    <dbReference type="NCBI Taxonomy" id="1563222"/>
    <lineage>
        <taxon>Bacteria</taxon>
        <taxon>Pseudomonadati</taxon>
        <taxon>Pseudomonadota</taxon>
        <taxon>Gammaproteobacteria</taxon>
        <taxon>Enterobacterales</taxon>
        <taxon>Enterobacteriaceae</taxon>
        <taxon>Citrobacter</taxon>
    </lineage>
</organism>
<reference evidence="5 6" key="1">
    <citation type="submission" date="2018-08" db="EMBL/GenBank/DDBJ databases">
        <title>Complete genomic analysis of a Citrobacter pasteurii isolated from cockles (Cerastoderma edule) containing a new chromosomic qnrB allele.</title>
        <authorList>
            <person name="Rodrigues A."/>
            <person name="Baptista T."/>
            <person name="Quesada A."/>
            <person name="Campos M.J."/>
        </authorList>
    </citation>
    <scope>NUCLEOTIDE SEQUENCE [LARGE SCALE GENOMIC DNA]</scope>
    <source>
        <strain evidence="5 6">BA18</strain>
    </source>
</reference>
<protein>
    <submittedName>
        <fullName evidence="5">Type VI secretion protein VasK</fullName>
    </submittedName>
</protein>
<feature type="transmembrane region" description="Helical" evidence="1">
    <location>
        <begin position="42"/>
        <end position="60"/>
    </location>
</feature>
<evidence type="ECO:0000259" key="2">
    <source>
        <dbReference type="Pfam" id="PF06744"/>
    </source>
</evidence>
<dbReference type="InterPro" id="IPR048677">
    <property type="entry name" value="TssM1_hel"/>
</dbReference>
<accession>A0A6N6JY84</accession>
<dbReference type="PANTHER" id="PTHR36153">
    <property type="entry name" value="INNER MEMBRANE PROTEIN-RELATED"/>
    <property type="match status" value="1"/>
</dbReference>
<dbReference type="Pfam" id="PF06744">
    <property type="entry name" value="IcmF_C"/>
    <property type="match status" value="1"/>
</dbReference>
<name>A0A6N6JY84_9ENTR</name>
<evidence type="ECO:0000259" key="4">
    <source>
        <dbReference type="Pfam" id="PF21070"/>
    </source>
</evidence>
<comment type="caution">
    <text evidence="5">The sequence shown here is derived from an EMBL/GenBank/DDBJ whole genome shotgun (WGS) entry which is preliminary data.</text>
</comment>
<keyword evidence="1" id="KW-0812">Transmembrane</keyword>
<keyword evidence="1" id="KW-1133">Transmembrane helix</keyword>
<feature type="domain" description="Type VI secretion system component TssM1 helical" evidence="4">
    <location>
        <begin position="890"/>
        <end position="995"/>
    </location>
</feature>
<evidence type="ECO:0000313" key="6">
    <source>
        <dbReference type="Proteomes" id="UP000468420"/>
    </source>
</evidence>
<evidence type="ECO:0000259" key="3">
    <source>
        <dbReference type="Pfam" id="PF06761"/>
    </source>
</evidence>
<feature type="domain" description="IcmF-related" evidence="3">
    <location>
        <begin position="427"/>
        <end position="743"/>
    </location>
</feature>